<feature type="domain" description="Kinetochore protein Ndc80 CH" evidence="13">
    <location>
        <begin position="98"/>
        <end position="236"/>
    </location>
</feature>
<dbReference type="Pfam" id="PF03801">
    <property type="entry name" value="Ndc80_HEC"/>
    <property type="match status" value="1"/>
</dbReference>
<gene>
    <name evidence="14" type="ORF">CYFA0S_01e14092g</name>
</gene>
<evidence type="ECO:0000259" key="13">
    <source>
        <dbReference type="Pfam" id="PF03801"/>
    </source>
</evidence>
<dbReference type="PANTHER" id="PTHR10643">
    <property type="entry name" value="KINETOCHORE PROTEIN NDC80"/>
    <property type="match status" value="1"/>
</dbReference>
<evidence type="ECO:0000256" key="1">
    <source>
        <dbReference type="ARBA" id="ARBA00007050"/>
    </source>
</evidence>
<dbReference type="AlphaFoldDB" id="A0A061AJ84"/>
<keyword evidence="2 10" id="KW-0158">Chromosome</keyword>
<dbReference type="InterPro" id="IPR055260">
    <property type="entry name" value="Ndc80_CH"/>
</dbReference>
<keyword evidence="5 10" id="KW-0995">Kinetochore</keyword>
<evidence type="ECO:0000256" key="6">
    <source>
        <dbReference type="ARBA" id="ARBA00023054"/>
    </source>
</evidence>
<evidence type="ECO:0000256" key="11">
    <source>
        <dbReference type="SAM" id="Coils"/>
    </source>
</evidence>
<dbReference type="GO" id="GO:0051315">
    <property type="term" value="P:attachment of mitotic spindle microtubules to kinetochore"/>
    <property type="evidence" value="ECO:0007669"/>
    <property type="project" value="UniProtKB-UniRule"/>
</dbReference>
<dbReference type="OrthoDB" id="7459479at2759"/>
<dbReference type="GO" id="GO:0051301">
    <property type="term" value="P:cell division"/>
    <property type="evidence" value="ECO:0007669"/>
    <property type="project" value="UniProtKB-UniRule"/>
</dbReference>
<dbReference type="VEuPathDB" id="FungiDB:BON22_0228"/>
<evidence type="ECO:0000256" key="4">
    <source>
        <dbReference type="ARBA" id="ARBA00022776"/>
    </source>
</evidence>
<feature type="compositionally biased region" description="Polar residues" evidence="12">
    <location>
        <begin position="59"/>
        <end position="83"/>
    </location>
</feature>
<evidence type="ECO:0000313" key="14">
    <source>
        <dbReference type="EMBL" id="CDR37647.1"/>
    </source>
</evidence>
<feature type="region of interest" description="Disordered" evidence="12">
    <location>
        <begin position="33"/>
        <end position="122"/>
    </location>
</feature>
<dbReference type="GO" id="GO:0005634">
    <property type="term" value="C:nucleus"/>
    <property type="evidence" value="ECO:0007669"/>
    <property type="project" value="UniProtKB-SubCell"/>
</dbReference>
<dbReference type="PANTHER" id="PTHR10643:SF2">
    <property type="entry name" value="KINETOCHORE PROTEIN NDC80 HOMOLOG"/>
    <property type="match status" value="1"/>
</dbReference>
<evidence type="ECO:0000256" key="2">
    <source>
        <dbReference type="ARBA" id="ARBA00022454"/>
    </source>
</evidence>
<comment type="subunit">
    <text evidence="10">Component of the NDC80 complex.</text>
</comment>
<evidence type="ECO:0000256" key="7">
    <source>
        <dbReference type="ARBA" id="ARBA00023242"/>
    </source>
</evidence>
<keyword evidence="7 10" id="KW-0539">Nucleus</keyword>
<keyword evidence="3 10" id="KW-0132">Cell division</keyword>
<dbReference type="PhylomeDB" id="A0A061AJ84"/>
<accession>A0A061AJ84</accession>
<evidence type="ECO:0000256" key="10">
    <source>
        <dbReference type="RuleBase" id="RU368072"/>
    </source>
</evidence>
<dbReference type="InterPro" id="IPR038273">
    <property type="entry name" value="Ndc80_sf"/>
</dbReference>
<keyword evidence="8 10" id="KW-0131">Cell cycle</keyword>
<reference evidence="14" key="1">
    <citation type="journal article" date="2014" name="Genome Announc.">
        <title>Genome sequence of the yeast Cyberlindnera fabianii (Hansenula fabianii).</title>
        <authorList>
            <person name="Freel K.C."/>
            <person name="Sarilar V."/>
            <person name="Neuveglise C."/>
            <person name="Devillers H."/>
            <person name="Friedrich A."/>
            <person name="Schacherer J."/>
        </authorList>
    </citation>
    <scope>NUCLEOTIDE SEQUENCE</scope>
    <source>
        <strain evidence="14">YJS4271</strain>
    </source>
</reference>
<dbReference type="InterPro" id="IPR005550">
    <property type="entry name" value="Kinetochore_Ndc80"/>
</dbReference>
<evidence type="ECO:0000256" key="9">
    <source>
        <dbReference type="ARBA" id="ARBA00023328"/>
    </source>
</evidence>
<dbReference type="Gene3D" id="1.10.418.30">
    <property type="entry name" value="Ncd80 complex, Ncd80 subunit"/>
    <property type="match status" value="1"/>
</dbReference>
<protein>
    <recommendedName>
        <fullName evidence="10">Kinetochore protein NDC80</fullName>
    </recommendedName>
</protein>
<keyword evidence="6 11" id="KW-0175">Coiled coil</keyword>
<keyword evidence="4 10" id="KW-0498">Mitosis</keyword>
<keyword evidence="9 10" id="KW-0137">Centromere</keyword>
<evidence type="ECO:0000256" key="8">
    <source>
        <dbReference type="ARBA" id="ARBA00023306"/>
    </source>
</evidence>
<organism evidence="14">
    <name type="scientific">Cyberlindnera fabianii</name>
    <name type="common">Yeast</name>
    <name type="synonym">Hansenula fabianii</name>
    <dbReference type="NCBI Taxonomy" id="36022"/>
    <lineage>
        <taxon>Eukaryota</taxon>
        <taxon>Fungi</taxon>
        <taxon>Dikarya</taxon>
        <taxon>Ascomycota</taxon>
        <taxon>Saccharomycotina</taxon>
        <taxon>Saccharomycetes</taxon>
        <taxon>Phaffomycetales</taxon>
        <taxon>Phaffomycetaceae</taxon>
        <taxon>Cyberlindnera</taxon>
    </lineage>
</organism>
<evidence type="ECO:0000256" key="3">
    <source>
        <dbReference type="ARBA" id="ARBA00022618"/>
    </source>
</evidence>
<evidence type="ECO:0000256" key="5">
    <source>
        <dbReference type="ARBA" id="ARBA00022838"/>
    </source>
</evidence>
<dbReference type="FunFam" id="1.10.418.30:FF:000001">
    <property type="entry name" value="Probable kinetochore protein ndc80"/>
    <property type="match status" value="1"/>
</dbReference>
<sequence>MSQENYYKRHRADGSAPLSQLDLNQVQNMSHIPQLSSSLKRSSRRVSARQSLIGAPRTNAPSTAQKRASTTGISEMVQQSTMRSAHRKSMGGSQSISRPTHRASSFGLGGLSLSQSKDSRPLRDRNYQQTMQKDIFDFLVSHNFESEMKHPLTAKTLKNPTQKDFVLIFQFLYKKVDPGYRFTKSIEHEVYYVLRNIKYPFLESINKSQISAVGGQNWPVFLGILDWLVNLVGKIERITNFDDLVDENYGDLDSSELELEKIFVDYIVKSYNAFLNNIDDYSQFYDEMKSVYEMYTEDIVKQSAVFEKENVTLKDMYQKLVIESESLISVEKKSEALDSDLFKFKAYIESMENRKLKWNVVLQQIKQEMENSELELAHTEEEKKQIQKQISDQGLTPKDIDRMNNERDRVSKAIDAVNQRLNEISKIVHSKEMEAQHAYEELSATLKEYNFKIYTIASTSPDLDASQFVIKLDNLLSEDRLGLRPDAILDGQDLKTNIRLGLQKLKNDISSRIHKAQEDGISLQEKLDSLSETINEKTEHVESLEAKLSGLKLDYEDLYENMSKDATSYHAEIERYESELKQMQSNTKQNKLLLEQHTKTIDMEYKKLASQVQHEREILHSKAQKMMDTVITFKLNIQGSLEDLENMVVDELEKEKSEQIAV</sequence>
<feature type="coiled-coil region" evidence="11">
    <location>
        <begin position="348"/>
        <end position="420"/>
    </location>
</feature>
<dbReference type="Gene3D" id="6.10.250.1950">
    <property type="match status" value="1"/>
</dbReference>
<comment type="function">
    <text evidence="10">Acts as a component of the essential kinetochore-associated NDC80 complex, which is required for chromosome segregation and spindle checkpoint activity.</text>
</comment>
<comment type="subcellular location">
    <subcellularLocation>
        <location evidence="10">Chromosome</location>
        <location evidence="10">Centromere</location>
        <location evidence="10">Kinetochore</location>
    </subcellularLocation>
    <subcellularLocation>
        <location evidence="10">Nucleus</location>
    </subcellularLocation>
</comment>
<dbReference type="GO" id="GO:0031262">
    <property type="term" value="C:Ndc80 complex"/>
    <property type="evidence" value="ECO:0007669"/>
    <property type="project" value="UniProtKB-UniRule"/>
</dbReference>
<dbReference type="EMBL" id="LK052886">
    <property type="protein sequence ID" value="CDR37647.1"/>
    <property type="molecule type" value="Genomic_DNA"/>
</dbReference>
<comment type="similarity">
    <text evidence="1 10">Belongs to the NDC80/HEC1 family.</text>
</comment>
<evidence type="ECO:0000256" key="12">
    <source>
        <dbReference type="SAM" id="MobiDB-lite"/>
    </source>
</evidence>
<feature type="coiled-coil region" evidence="11">
    <location>
        <begin position="527"/>
        <end position="593"/>
    </location>
</feature>
<name>A0A061AJ84_CYBFA</name>
<proteinExistence type="inferred from homology"/>